<dbReference type="SUPFAM" id="SSF53927">
    <property type="entry name" value="Cytidine deaminase-like"/>
    <property type="match status" value="1"/>
</dbReference>
<keyword evidence="3" id="KW-0808">Transferase</keyword>
<dbReference type="NCBIfam" id="TIGR00129">
    <property type="entry name" value="fdhD_narQ"/>
    <property type="match status" value="1"/>
</dbReference>
<dbReference type="Pfam" id="PF02634">
    <property type="entry name" value="FdhD-NarQ"/>
    <property type="match status" value="1"/>
</dbReference>
<comment type="caution">
    <text evidence="3">The sequence shown here is derived from an EMBL/GenBank/DDBJ whole genome shotgun (WGS) entry which is preliminary data.</text>
</comment>
<dbReference type="GO" id="GO:0016783">
    <property type="term" value="F:sulfurtransferase activity"/>
    <property type="evidence" value="ECO:0007669"/>
    <property type="project" value="InterPro"/>
</dbReference>
<dbReference type="InterPro" id="IPR016193">
    <property type="entry name" value="Cytidine_deaminase-like"/>
</dbReference>
<dbReference type="GO" id="GO:0006777">
    <property type="term" value="P:Mo-molybdopterin cofactor biosynthetic process"/>
    <property type="evidence" value="ECO:0007669"/>
    <property type="project" value="UniProtKB-KW"/>
</dbReference>
<organism evidence="3 4">
    <name type="scientific">Finegoldia magna</name>
    <name type="common">Peptostreptococcus magnus</name>
    <dbReference type="NCBI Taxonomy" id="1260"/>
    <lineage>
        <taxon>Bacteria</taxon>
        <taxon>Bacillati</taxon>
        <taxon>Bacillota</taxon>
        <taxon>Tissierellia</taxon>
        <taxon>Tissierellales</taxon>
        <taxon>Peptoniphilaceae</taxon>
        <taxon>Finegoldia</taxon>
    </lineage>
</organism>
<protein>
    <submittedName>
        <fullName evidence="3">Sulfurtransferase FdhD</fullName>
    </submittedName>
</protein>
<proteinExistence type="predicted"/>
<evidence type="ECO:0000256" key="2">
    <source>
        <dbReference type="ARBA" id="ARBA00023150"/>
    </source>
</evidence>
<dbReference type="Gene3D" id="3.40.140.10">
    <property type="entry name" value="Cytidine Deaminase, domain 2"/>
    <property type="match status" value="1"/>
</dbReference>
<reference evidence="4" key="1">
    <citation type="submission" date="2017-04" db="EMBL/GenBank/DDBJ databases">
        <title>Finegoldia magna isolated from orthopedic joint implant-associated infections.</title>
        <authorList>
            <person name="Bjorklund S."/>
            <person name="Bruggemann H."/>
            <person name="Jensen A."/>
            <person name="Hellmark B."/>
            <person name="Soderquist B."/>
        </authorList>
    </citation>
    <scope>NUCLEOTIDE SEQUENCE [LARGE SCALE GENOMIC DNA]</scope>
    <source>
        <strain evidence="4">08T492</strain>
    </source>
</reference>
<keyword evidence="2" id="KW-0501">Molybdenum cofactor biosynthesis</keyword>
<evidence type="ECO:0000313" key="4">
    <source>
        <dbReference type="Proteomes" id="UP000215361"/>
    </source>
</evidence>
<dbReference type="Proteomes" id="UP000215361">
    <property type="component" value="Unassembled WGS sequence"/>
</dbReference>
<sequence length="251" mass="28304">MNFEKRVMVKKYNDGVIEEVEDVILREFLLDININSKAIVKLLCIEKDLQELVTGYLITENIVRPENIQNIDIHIDGNICNVKLKDIDNTPSHVTTESGDYKNVPYNFTNRDEKVIPIDWNEETLLKISNFNLSGSKLFKETGNVHSVVLAKGEEIICQCDDIGRYNAFDKAVGTAVLNGEKLSDLIAFTSGRIPSSIVQKCINSGISVIVSRSAPTDVSLELAEKYNLSVIGFCKQSRLNIYRDFRKKDL</sequence>
<dbReference type="Gene3D" id="3.10.20.10">
    <property type="match status" value="1"/>
</dbReference>
<dbReference type="PIRSF" id="PIRSF015626">
    <property type="entry name" value="FdhD"/>
    <property type="match status" value="1"/>
</dbReference>
<evidence type="ECO:0000313" key="3">
    <source>
        <dbReference type="EMBL" id="OXZ39349.1"/>
    </source>
</evidence>
<evidence type="ECO:0000256" key="1">
    <source>
        <dbReference type="ARBA" id="ARBA00022490"/>
    </source>
</evidence>
<dbReference type="PANTHER" id="PTHR30592:SF1">
    <property type="entry name" value="SULFUR CARRIER PROTEIN FDHD"/>
    <property type="match status" value="1"/>
</dbReference>
<dbReference type="PANTHER" id="PTHR30592">
    <property type="entry name" value="FORMATE DEHYDROGENASE"/>
    <property type="match status" value="1"/>
</dbReference>
<gene>
    <name evidence="3" type="ORF">B9N56_01130</name>
</gene>
<dbReference type="EMBL" id="NDYI01000005">
    <property type="protein sequence ID" value="OXZ39349.1"/>
    <property type="molecule type" value="Genomic_DNA"/>
</dbReference>
<accession>A0A233W3V2</accession>
<dbReference type="RefSeq" id="WP_002839839.1">
    <property type="nucleotide sequence ID" value="NZ_NDYI01000005.1"/>
</dbReference>
<keyword evidence="1" id="KW-0963">Cytoplasm</keyword>
<dbReference type="AlphaFoldDB" id="A0A233W3V2"/>
<dbReference type="InterPro" id="IPR003786">
    <property type="entry name" value="FdhD"/>
</dbReference>
<name>A0A233W3V2_FINMA</name>